<gene>
    <name evidence="4" type="ORF">EDB81DRAFT_673208</name>
</gene>
<dbReference type="PROSITE" id="PS00893">
    <property type="entry name" value="NUDIX_BOX"/>
    <property type="match status" value="1"/>
</dbReference>
<dbReference type="CDD" id="cd02883">
    <property type="entry name" value="NUDIX_Hydrolase"/>
    <property type="match status" value="1"/>
</dbReference>
<dbReference type="Gene3D" id="3.90.79.10">
    <property type="entry name" value="Nucleoside Triphosphate Pyrophosphohydrolase"/>
    <property type="match status" value="1"/>
</dbReference>
<dbReference type="OrthoDB" id="5104753at2759"/>
<dbReference type="PRINTS" id="PR00502">
    <property type="entry name" value="NUDIXFAMILY"/>
</dbReference>
<dbReference type="InterPro" id="IPR015797">
    <property type="entry name" value="NUDIX_hydrolase-like_dom_sf"/>
</dbReference>
<evidence type="ECO:0000313" key="5">
    <source>
        <dbReference type="Proteomes" id="UP000738349"/>
    </source>
</evidence>
<keyword evidence="1 2" id="KW-0378">Hydrolase</keyword>
<comment type="similarity">
    <text evidence="2">Belongs to the Nudix hydrolase family.</text>
</comment>
<dbReference type="PANTHER" id="PTHR43736">
    <property type="entry name" value="ADP-RIBOSE PYROPHOSPHATASE"/>
    <property type="match status" value="1"/>
</dbReference>
<dbReference type="SUPFAM" id="SSF55811">
    <property type="entry name" value="Nudix"/>
    <property type="match status" value="1"/>
</dbReference>
<proteinExistence type="inferred from homology"/>
<name>A0A9P9I5U6_9HYPO</name>
<dbReference type="Proteomes" id="UP000738349">
    <property type="component" value="Unassembled WGS sequence"/>
</dbReference>
<sequence>MRQRMGTMGILIRRGDTPRGGEIEVLLIQRRFKNQEILENGPPDSWAFPGGAVDAGETPEMAVVREFKEEVGIDVVIEPIGDEPVWGETDDELKEKILRKWWRCFLYLVKQVDPTQEPEVKEPHKHVDVMWMTWTELWERINASISSGDEPCTPEGMRFFVTLENIVKKYPNRSDPASLERRV</sequence>
<evidence type="ECO:0000313" key="4">
    <source>
        <dbReference type="EMBL" id="KAH7108903.1"/>
    </source>
</evidence>
<dbReference type="InterPro" id="IPR020476">
    <property type="entry name" value="Nudix_hydrolase"/>
</dbReference>
<accession>A0A9P9I5U6</accession>
<feature type="domain" description="Nudix hydrolase" evidence="3">
    <location>
        <begin position="2"/>
        <end position="158"/>
    </location>
</feature>
<dbReference type="AlphaFoldDB" id="A0A9P9I5U6"/>
<dbReference type="InterPro" id="IPR000086">
    <property type="entry name" value="NUDIX_hydrolase_dom"/>
</dbReference>
<comment type="caution">
    <text evidence="4">The sequence shown here is derived from an EMBL/GenBank/DDBJ whole genome shotgun (WGS) entry which is preliminary data.</text>
</comment>
<dbReference type="InterPro" id="IPR020084">
    <property type="entry name" value="NUDIX_hydrolase_CS"/>
</dbReference>
<dbReference type="Pfam" id="PF00293">
    <property type="entry name" value="NUDIX"/>
    <property type="match status" value="1"/>
</dbReference>
<dbReference type="GO" id="GO:0016787">
    <property type="term" value="F:hydrolase activity"/>
    <property type="evidence" value="ECO:0007669"/>
    <property type="project" value="UniProtKB-KW"/>
</dbReference>
<reference evidence="4" key="1">
    <citation type="journal article" date="2021" name="Nat. Commun.">
        <title>Genetic determinants of endophytism in the Arabidopsis root mycobiome.</title>
        <authorList>
            <person name="Mesny F."/>
            <person name="Miyauchi S."/>
            <person name="Thiergart T."/>
            <person name="Pickel B."/>
            <person name="Atanasova L."/>
            <person name="Karlsson M."/>
            <person name="Huettel B."/>
            <person name="Barry K.W."/>
            <person name="Haridas S."/>
            <person name="Chen C."/>
            <person name="Bauer D."/>
            <person name="Andreopoulos W."/>
            <person name="Pangilinan J."/>
            <person name="LaButti K."/>
            <person name="Riley R."/>
            <person name="Lipzen A."/>
            <person name="Clum A."/>
            <person name="Drula E."/>
            <person name="Henrissat B."/>
            <person name="Kohler A."/>
            <person name="Grigoriev I.V."/>
            <person name="Martin F.M."/>
            <person name="Hacquard S."/>
        </authorList>
    </citation>
    <scope>NUCLEOTIDE SEQUENCE</scope>
    <source>
        <strain evidence="4">MPI-CAGE-AT-0147</strain>
    </source>
</reference>
<organism evidence="4 5">
    <name type="scientific">Dactylonectria macrodidyma</name>
    <dbReference type="NCBI Taxonomy" id="307937"/>
    <lineage>
        <taxon>Eukaryota</taxon>
        <taxon>Fungi</taxon>
        <taxon>Dikarya</taxon>
        <taxon>Ascomycota</taxon>
        <taxon>Pezizomycotina</taxon>
        <taxon>Sordariomycetes</taxon>
        <taxon>Hypocreomycetidae</taxon>
        <taxon>Hypocreales</taxon>
        <taxon>Nectriaceae</taxon>
        <taxon>Dactylonectria</taxon>
    </lineage>
</organism>
<dbReference type="PANTHER" id="PTHR43736:SF1">
    <property type="entry name" value="DIHYDRONEOPTERIN TRIPHOSPHATE DIPHOSPHATASE"/>
    <property type="match status" value="1"/>
</dbReference>
<dbReference type="EMBL" id="JAGMUV010000057">
    <property type="protein sequence ID" value="KAH7108903.1"/>
    <property type="molecule type" value="Genomic_DNA"/>
</dbReference>
<dbReference type="PROSITE" id="PS51462">
    <property type="entry name" value="NUDIX"/>
    <property type="match status" value="1"/>
</dbReference>
<protein>
    <submittedName>
        <fullName evidence="4">NUDIX hydrolase domain-like protein</fullName>
    </submittedName>
</protein>
<evidence type="ECO:0000256" key="2">
    <source>
        <dbReference type="RuleBase" id="RU003476"/>
    </source>
</evidence>
<evidence type="ECO:0000256" key="1">
    <source>
        <dbReference type="ARBA" id="ARBA00022801"/>
    </source>
</evidence>
<keyword evidence="5" id="KW-1185">Reference proteome</keyword>
<evidence type="ECO:0000259" key="3">
    <source>
        <dbReference type="PROSITE" id="PS51462"/>
    </source>
</evidence>